<feature type="domain" description="DUF8182" evidence="3">
    <location>
        <begin position="104"/>
        <end position="182"/>
    </location>
</feature>
<dbReference type="Proteomes" id="UP000198324">
    <property type="component" value="Unassembled WGS sequence"/>
</dbReference>
<organism evidence="4 5">
    <name type="scientific">Humidesulfovibrio mexicanus</name>
    <dbReference type="NCBI Taxonomy" id="147047"/>
    <lineage>
        <taxon>Bacteria</taxon>
        <taxon>Pseudomonadati</taxon>
        <taxon>Thermodesulfobacteriota</taxon>
        <taxon>Desulfovibrionia</taxon>
        <taxon>Desulfovibrionales</taxon>
        <taxon>Desulfovibrionaceae</taxon>
        <taxon>Humidesulfovibrio</taxon>
    </lineage>
</organism>
<dbReference type="InterPro" id="IPR058495">
    <property type="entry name" value="DUF8182"/>
</dbReference>
<keyword evidence="5" id="KW-1185">Reference proteome</keyword>
<reference evidence="4 5" key="1">
    <citation type="submission" date="2017-06" db="EMBL/GenBank/DDBJ databases">
        <authorList>
            <person name="Kim H.J."/>
            <person name="Triplett B.A."/>
        </authorList>
    </citation>
    <scope>NUCLEOTIDE SEQUENCE [LARGE SCALE GENOMIC DNA]</scope>
    <source>
        <strain evidence="4 5">DSM 13116</strain>
    </source>
</reference>
<evidence type="ECO:0000313" key="5">
    <source>
        <dbReference type="Proteomes" id="UP000198324"/>
    </source>
</evidence>
<dbReference type="Pfam" id="PF11823">
    <property type="entry name" value="Se_S_carrier"/>
    <property type="match status" value="1"/>
</dbReference>
<evidence type="ECO:0000256" key="1">
    <source>
        <dbReference type="SAM" id="MobiDB-lite"/>
    </source>
</evidence>
<dbReference type="Pfam" id="PF26554">
    <property type="entry name" value="DUF8182"/>
    <property type="match status" value="1"/>
</dbReference>
<evidence type="ECO:0000313" key="4">
    <source>
        <dbReference type="EMBL" id="SNS10238.1"/>
    </source>
</evidence>
<name>A0A239BS48_9BACT</name>
<gene>
    <name evidence="4" type="ORF">SAMN04488503_2744</name>
</gene>
<dbReference type="AlphaFoldDB" id="A0A239BS48"/>
<evidence type="ECO:0000259" key="2">
    <source>
        <dbReference type="Pfam" id="PF11823"/>
    </source>
</evidence>
<dbReference type="RefSeq" id="WP_327438387.1">
    <property type="nucleotide sequence ID" value="NZ_FZOC01000006.1"/>
</dbReference>
<dbReference type="EMBL" id="FZOC01000006">
    <property type="protein sequence ID" value="SNS10238.1"/>
    <property type="molecule type" value="Genomic_DNA"/>
</dbReference>
<proteinExistence type="predicted"/>
<dbReference type="InterPro" id="IPR021778">
    <property type="entry name" value="Se/S_carrier-like"/>
</dbReference>
<evidence type="ECO:0000259" key="3">
    <source>
        <dbReference type="Pfam" id="PF26554"/>
    </source>
</evidence>
<accession>A0A239BS48</accession>
<sequence length="190" mass="20331">MRLPFGLGRTPKATGAGHGPDRSRGVMAFAHTAEVIRAEAALKAAGFAVRVMGPPPDMRTGCDMVVEFELVRELAARRSLEAEGLSPLAVAPVRAGMLEPVSLFQTVDFGPWLMVRAANMKITVDRRSRVIVNVSGGGCPDVPALAELMVGRTLDEAPPPREHGQTLCSYALELAFQEAVRLLPPEGEHP</sequence>
<feature type="domain" description="Putative Se/S carrier protein-like" evidence="2">
    <location>
        <begin position="25"/>
        <end position="90"/>
    </location>
</feature>
<protein>
    <submittedName>
        <fullName evidence="4">Uncharacterized protein</fullName>
    </submittedName>
</protein>
<feature type="region of interest" description="Disordered" evidence="1">
    <location>
        <begin position="1"/>
        <end position="21"/>
    </location>
</feature>